<dbReference type="EMBL" id="CP039372">
    <property type="protein sequence ID" value="QCI15678.1"/>
    <property type="molecule type" value="Genomic_DNA"/>
</dbReference>
<name>A0A177YCJ7_PSEPU</name>
<keyword evidence="2" id="KW-0808">Transferase</keyword>
<dbReference type="GO" id="GO:0016740">
    <property type="term" value="F:transferase activity"/>
    <property type="evidence" value="ECO:0007669"/>
    <property type="project" value="UniProtKB-KW"/>
</dbReference>
<dbReference type="Proteomes" id="UP000298551">
    <property type="component" value="Plasmid pPp1290"/>
</dbReference>
<dbReference type="OrthoDB" id="7062232at2"/>
<keyword evidence="2" id="KW-0614">Plasmid</keyword>
<dbReference type="RefSeq" id="WP_009682512.1">
    <property type="nucleotide sequence ID" value="NZ_CP039372.1"/>
</dbReference>
<gene>
    <name evidence="2" type="ORF">E6B08_30675</name>
</gene>
<accession>A0A177YCJ7</accession>
<evidence type="ECO:0000313" key="3">
    <source>
        <dbReference type="Proteomes" id="UP000298551"/>
    </source>
</evidence>
<dbReference type="AlphaFoldDB" id="A0A177YCJ7"/>
<feature type="region of interest" description="Disordered" evidence="1">
    <location>
        <begin position="154"/>
        <end position="174"/>
    </location>
</feature>
<evidence type="ECO:0000256" key="1">
    <source>
        <dbReference type="SAM" id="MobiDB-lite"/>
    </source>
</evidence>
<reference evidence="3" key="1">
    <citation type="submission" date="2019-04" db="EMBL/GenBank/DDBJ databases">
        <title>Genome sequence of Pseudomonas putida 1290, an auxin catabolizing strain.</title>
        <authorList>
            <person name="Laird T.S."/>
            <person name="Leveau J.H.J."/>
        </authorList>
    </citation>
    <scope>NUCLEOTIDE SEQUENCE [LARGE SCALE GENOMIC DNA]</scope>
    <source>
        <strain evidence="3">1290</strain>
        <plasmid evidence="3">ppp1290</plasmid>
    </source>
</reference>
<geneLocation type="plasmid" evidence="3">
    <name>ppp1290</name>
</geneLocation>
<protein>
    <submittedName>
        <fullName evidence="2">N-acetyltransferase</fullName>
    </submittedName>
</protein>
<organism evidence="2 3">
    <name type="scientific">Pseudomonas putida</name>
    <name type="common">Arthrobacter siderocapsulatus</name>
    <dbReference type="NCBI Taxonomy" id="303"/>
    <lineage>
        <taxon>Bacteria</taxon>
        <taxon>Pseudomonadati</taxon>
        <taxon>Pseudomonadota</taxon>
        <taxon>Gammaproteobacteria</taxon>
        <taxon>Pseudomonadales</taxon>
        <taxon>Pseudomonadaceae</taxon>
        <taxon>Pseudomonas</taxon>
    </lineage>
</organism>
<proteinExistence type="predicted"/>
<evidence type="ECO:0000313" key="2">
    <source>
        <dbReference type="EMBL" id="QCI15678.1"/>
    </source>
</evidence>
<sequence>MDWFDPLRDFFEHTRRKSPKTTKLEQSVQLVTERESSHPLQFGYPSPTIYAGIYAGATRVGSIEYGLNPILDRVYVHKIDVDDQHRANGHGLATLKVLHEQHRVPIVPVHVWGSALGFWSKAKSALAKSGGSIAAEIRGEDEMDAETQRWERLLNAKPVDPVDTSTPNRRRRMR</sequence>